<dbReference type="Gene3D" id="3.40.50.150">
    <property type="entry name" value="Vaccinia Virus protein VP39"/>
    <property type="match status" value="1"/>
</dbReference>
<keyword evidence="1" id="KW-0808">Transferase</keyword>
<dbReference type="InterPro" id="IPR007815">
    <property type="entry name" value="Emycin_Estase"/>
</dbReference>
<dbReference type="GO" id="GO:0032259">
    <property type="term" value="P:methylation"/>
    <property type="evidence" value="ECO:0007669"/>
    <property type="project" value="UniProtKB-KW"/>
</dbReference>
<sequence>MSNIDFEQLRVAMVEDQIAGRGVRASDVLEAMRAVPREVFLPEPLQEFAYEDAALRIDEERTLPQPYLVALMAEALSIREHARVLEIGTGSGYATAVLCRLAAKVYSIESNAALAAKAAAVLHSLRCAHVQIVHTDANRGLPEHGPFDAIFVNPGGSEFVGALKPQLAIGGRMVVSAGTDPAVRELIRVTRTGPDDYTVEDIADVRVAPLDVDAERIRSRQAEWPRAGSADALLAQTIAGACERFESIESVDLAPLLDRIGDARVVLLGEATHGTSEFYRMRERISRELIERKDFDFIAIEGDWPDAARIDRYVRHAGHRPSQWSAFARFPVWMWRNQEVRTFIHWLRTHNAGLAEGDRVAFHGLDLYSLYNSIHSVVGYLEDVDPPTAGIARRRYGCLTPWQSDPASYGYAALNAQYRSCEPEVVSMLGDLLRREQRYAAQDGERFLDAVQNARLVANAERYYRTMYYGSRASWNLRDGHMFETLKSLLDFHGPQSKAIVWAHNSHVGDARATEMSHRGEHNIGQLCRMDFGLGAYLIGFGTHTGSVAAASDWDGPMEIKPVRVSMAGSYERLCHESNVASFILPLPNPASADLVAGLSQPRLERAIGVIYRPETELQSHYFQAVLTRQFDEYIWLDQTRAVTPLETETTEGLPDTYPFGL</sequence>
<dbReference type="PANTHER" id="PTHR31299">
    <property type="entry name" value="ESTERASE, PUTATIVE (AFU_ORTHOLOGUE AFUA_1G05850)-RELATED"/>
    <property type="match status" value="1"/>
</dbReference>
<dbReference type="Proteomes" id="UP000316798">
    <property type="component" value="Chromosome"/>
</dbReference>
<evidence type="ECO:0000313" key="1">
    <source>
        <dbReference type="EMBL" id="QDL36496.1"/>
    </source>
</evidence>
<dbReference type="GO" id="GO:0046677">
    <property type="term" value="P:response to antibiotic"/>
    <property type="evidence" value="ECO:0007669"/>
    <property type="project" value="InterPro"/>
</dbReference>
<keyword evidence="2" id="KW-1185">Reference proteome</keyword>
<dbReference type="CDD" id="cd14728">
    <property type="entry name" value="Ere-like"/>
    <property type="match status" value="1"/>
</dbReference>
<keyword evidence="1" id="KW-0489">Methyltransferase</keyword>
<evidence type="ECO:0000313" key="2">
    <source>
        <dbReference type="Proteomes" id="UP000316798"/>
    </source>
</evidence>
<dbReference type="CDD" id="cd02440">
    <property type="entry name" value="AdoMet_MTases"/>
    <property type="match status" value="1"/>
</dbReference>
<reference evidence="1 2" key="1">
    <citation type="submission" date="2019-01" db="EMBL/GenBank/DDBJ databases">
        <title>Genomic insights into a novel species Rhodoferax sp.</title>
        <authorList>
            <person name="Jin L."/>
        </authorList>
    </citation>
    <scope>NUCLEOTIDE SEQUENCE [LARGE SCALE GENOMIC DNA]</scope>
    <source>
        <strain evidence="1 2">CHu59-6-5</strain>
    </source>
</reference>
<dbReference type="KEGG" id="rhf:EUB48_03695"/>
<dbReference type="Pfam" id="PF01135">
    <property type="entry name" value="PCMT"/>
    <property type="match status" value="1"/>
</dbReference>
<protein>
    <submittedName>
        <fullName evidence="1">Protein-L-isoaspartate O-methyltransferase</fullName>
    </submittedName>
</protein>
<gene>
    <name evidence="1" type="ORF">EUB48_03695</name>
</gene>
<proteinExistence type="predicted"/>
<dbReference type="InterPro" id="IPR052036">
    <property type="entry name" value="Hydrolase/PRTase-associated"/>
</dbReference>
<dbReference type="SUPFAM" id="SSF53335">
    <property type="entry name" value="S-adenosyl-L-methionine-dependent methyltransferases"/>
    <property type="match status" value="1"/>
</dbReference>
<dbReference type="Pfam" id="PF05139">
    <property type="entry name" value="Erythro_esteras"/>
    <property type="match status" value="1"/>
</dbReference>
<dbReference type="SUPFAM" id="SSF159501">
    <property type="entry name" value="EreA/ChaN-like"/>
    <property type="match status" value="1"/>
</dbReference>
<dbReference type="Gene3D" id="3.40.1660.10">
    <property type="entry name" value="EreA-like (biosynthetic domain)"/>
    <property type="match status" value="1"/>
</dbReference>
<dbReference type="RefSeq" id="WP_142817670.1">
    <property type="nucleotide sequence ID" value="NZ_CP035503.1"/>
</dbReference>
<dbReference type="GO" id="GO:0008168">
    <property type="term" value="F:methyltransferase activity"/>
    <property type="evidence" value="ECO:0007669"/>
    <property type="project" value="UniProtKB-KW"/>
</dbReference>
<dbReference type="EMBL" id="CP035503">
    <property type="protein sequence ID" value="QDL36496.1"/>
    <property type="molecule type" value="Genomic_DNA"/>
</dbReference>
<dbReference type="PANTHER" id="PTHR31299:SF0">
    <property type="entry name" value="ESTERASE, PUTATIVE (AFU_ORTHOLOGUE AFUA_1G05850)-RELATED"/>
    <property type="match status" value="1"/>
</dbReference>
<dbReference type="AlphaFoldDB" id="A0A515D7X1"/>
<name>A0A515D7X1_9BURK</name>
<dbReference type="OrthoDB" id="9810066at2"/>
<organism evidence="1 2">
    <name type="scientific">Rhodoferax sediminis</name>
    <dbReference type="NCBI Taxonomy" id="2509614"/>
    <lineage>
        <taxon>Bacteria</taxon>
        <taxon>Pseudomonadati</taxon>
        <taxon>Pseudomonadota</taxon>
        <taxon>Betaproteobacteria</taxon>
        <taxon>Burkholderiales</taxon>
        <taxon>Comamonadaceae</taxon>
        <taxon>Rhodoferax</taxon>
    </lineage>
</organism>
<dbReference type="InterPro" id="IPR029063">
    <property type="entry name" value="SAM-dependent_MTases_sf"/>
</dbReference>
<dbReference type="Gene3D" id="1.20.1440.30">
    <property type="entry name" value="Biosynthetic Protein domain"/>
    <property type="match status" value="1"/>
</dbReference>
<accession>A0A515D7X1</accession>
<dbReference type="Gene3D" id="3.30.1870.10">
    <property type="entry name" value="EreA-like, domain 2"/>
    <property type="match status" value="1"/>
</dbReference>